<evidence type="ECO:0000313" key="5">
    <source>
        <dbReference type="Proteomes" id="UP000197138"/>
    </source>
</evidence>
<dbReference type="InterPro" id="IPR035925">
    <property type="entry name" value="BSD_dom_sf"/>
</dbReference>
<accession>A0A218WEK1</accession>
<reference evidence="3" key="2">
    <citation type="submission" date="2017-06" db="EMBL/GenBank/DDBJ databases">
        <title>The pomegranate genome and the genomics of punicalagin biosynthesis.</title>
        <authorList>
            <person name="Xu C."/>
        </authorList>
    </citation>
    <scope>NUCLEOTIDE SEQUENCE [LARGE SCALE GENOMIC DNA]</scope>
    <source>
        <tissue evidence="3">Fresh leaf</tissue>
    </source>
</reference>
<dbReference type="EMBL" id="PGOL01003324">
    <property type="protein sequence ID" value="PKI41708.1"/>
    <property type="molecule type" value="Genomic_DNA"/>
</dbReference>
<evidence type="ECO:0000256" key="1">
    <source>
        <dbReference type="SAM" id="MobiDB-lite"/>
    </source>
</evidence>
<feature type="compositionally biased region" description="Basic and acidic residues" evidence="1">
    <location>
        <begin position="136"/>
        <end position="153"/>
    </location>
</feature>
<dbReference type="OrthoDB" id="2021158at2759"/>
<feature type="compositionally biased region" description="Polar residues" evidence="1">
    <location>
        <begin position="357"/>
        <end position="375"/>
    </location>
</feature>
<evidence type="ECO:0000313" key="4">
    <source>
        <dbReference type="EMBL" id="PKI41708.1"/>
    </source>
</evidence>
<feature type="region of interest" description="Disordered" evidence="1">
    <location>
        <begin position="424"/>
        <end position="451"/>
    </location>
</feature>
<feature type="compositionally biased region" description="Basic and acidic residues" evidence="1">
    <location>
        <begin position="55"/>
        <end position="82"/>
    </location>
</feature>
<feature type="region of interest" description="Disordered" evidence="1">
    <location>
        <begin position="99"/>
        <end position="153"/>
    </location>
</feature>
<feature type="compositionally biased region" description="Basic and acidic residues" evidence="1">
    <location>
        <begin position="34"/>
        <end position="44"/>
    </location>
</feature>
<organism evidence="3 5">
    <name type="scientific">Punica granatum</name>
    <name type="common">Pomegranate</name>
    <dbReference type="NCBI Taxonomy" id="22663"/>
    <lineage>
        <taxon>Eukaryota</taxon>
        <taxon>Viridiplantae</taxon>
        <taxon>Streptophyta</taxon>
        <taxon>Embryophyta</taxon>
        <taxon>Tracheophyta</taxon>
        <taxon>Spermatophyta</taxon>
        <taxon>Magnoliopsida</taxon>
        <taxon>eudicotyledons</taxon>
        <taxon>Gunneridae</taxon>
        <taxon>Pentapetalae</taxon>
        <taxon>rosids</taxon>
        <taxon>malvids</taxon>
        <taxon>Myrtales</taxon>
        <taxon>Lythraceae</taxon>
        <taxon>Punica</taxon>
    </lineage>
</organism>
<feature type="domain" description="BSD" evidence="2">
    <location>
        <begin position="210"/>
        <end position="262"/>
    </location>
</feature>
<dbReference type="PANTHER" id="PTHR31923">
    <property type="entry name" value="BSD DOMAIN-CONTAINING PROTEIN"/>
    <property type="match status" value="1"/>
</dbReference>
<evidence type="ECO:0000259" key="2">
    <source>
        <dbReference type="PROSITE" id="PS50858"/>
    </source>
</evidence>
<dbReference type="InterPro" id="IPR005607">
    <property type="entry name" value="BSD_dom"/>
</dbReference>
<dbReference type="GeneID" id="116214647"/>
<protein>
    <recommendedName>
        <fullName evidence="2">BSD domain-containing protein</fullName>
    </recommendedName>
</protein>
<dbReference type="SUPFAM" id="SSF140383">
    <property type="entry name" value="BSD domain-like"/>
    <property type="match status" value="1"/>
</dbReference>
<feature type="region of interest" description="Disordered" evidence="1">
    <location>
        <begin position="353"/>
        <end position="406"/>
    </location>
</feature>
<proteinExistence type="predicted"/>
<keyword evidence="6" id="KW-1185">Reference proteome</keyword>
<dbReference type="AlphaFoldDB" id="A0A218WEK1"/>
<dbReference type="Pfam" id="PF03909">
    <property type="entry name" value="BSD"/>
    <property type="match status" value="1"/>
</dbReference>
<dbReference type="Proteomes" id="UP000197138">
    <property type="component" value="Unassembled WGS sequence"/>
</dbReference>
<dbReference type="PROSITE" id="PS50858">
    <property type="entry name" value="BSD"/>
    <property type="match status" value="1"/>
</dbReference>
<feature type="region of interest" description="Disordered" evidence="1">
    <location>
        <begin position="1"/>
        <end position="82"/>
    </location>
</feature>
<reference evidence="4 6" key="3">
    <citation type="submission" date="2017-11" db="EMBL/GenBank/DDBJ databases">
        <title>De-novo sequencing of pomegranate (Punica granatum L.) genome.</title>
        <authorList>
            <person name="Akparov Z."/>
            <person name="Amiraslanov A."/>
            <person name="Hajiyeva S."/>
            <person name="Abbasov M."/>
            <person name="Kaur K."/>
            <person name="Hamwieh A."/>
            <person name="Solovyev V."/>
            <person name="Salamov A."/>
            <person name="Braich B."/>
            <person name="Kosarev P."/>
            <person name="Mahmoud A."/>
            <person name="Hajiyev E."/>
            <person name="Babayeva S."/>
            <person name="Izzatullayeva V."/>
            <person name="Mammadov A."/>
            <person name="Mammadov A."/>
            <person name="Sharifova S."/>
            <person name="Ojaghi J."/>
            <person name="Eynullazada K."/>
            <person name="Bayramov B."/>
            <person name="Abdulazimova A."/>
            <person name="Shahmuradov I."/>
        </authorList>
    </citation>
    <scope>NUCLEOTIDE SEQUENCE [LARGE SCALE GENOMIC DNA]</scope>
    <source>
        <strain evidence="4">AG2017</strain>
        <strain evidence="6">cv. AG2017</strain>
        <tissue evidence="4">Leaf</tissue>
    </source>
</reference>
<feature type="compositionally biased region" description="Acidic residues" evidence="1">
    <location>
        <begin position="389"/>
        <end position="404"/>
    </location>
</feature>
<sequence length="451" mass="51161">MAWLARSLADSLRLDEDGADAGDGDDGGDEEGEDWRGEERRENDPAPPSPTDCHGSLDRDRSGNHIEGESAEEWQSRGVKEDLNELTQTLTRQLWGVANFLAPPPSQPTTPSHSDPGISEWDRFGTPGRRSNSSSEGREPMEEAAKEVRSREMDVGLEPIESEGEYGEEEEEFEEVELIGVTDEVLAFARNIAMHPETWLDFPLDAEDDLDDFKMSDAQQQHARAIENLALRLRALRIELCPCHMSESYFWKVYFVLLHSRLEKHNADILSTPQVMEARAMWMKELKEQTKPEFDWPEISTYHFNEYERDDMQQDEAYPGSPNYFTARSVPFRSSAFEPERSSTLMHTEIEEHPTASLETQTVDKSVTGENTVVDTKNKDSPRMPVQSFDDDDDDDDWPEEEYSDLVGFSGAVASMGIEEDISFSDLEDDIDVSMPIRSKSVSDGQEKRNS</sequence>
<dbReference type="Gene3D" id="1.10.3970.10">
    <property type="entry name" value="BSD domain"/>
    <property type="match status" value="1"/>
</dbReference>
<gene>
    <name evidence="3" type="ORF">CDL15_Pgr014443</name>
    <name evidence="4" type="ORF">CRG98_037910</name>
</gene>
<evidence type="ECO:0000313" key="6">
    <source>
        <dbReference type="Proteomes" id="UP000233551"/>
    </source>
</evidence>
<name>A0A218WEK1_PUNGR</name>
<dbReference type="EMBL" id="MTKT01004609">
    <property type="protein sequence ID" value="OWM70770.1"/>
    <property type="molecule type" value="Genomic_DNA"/>
</dbReference>
<feature type="compositionally biased region" description="Acidic residues" evidence="1">
    <location>
        <begin position="17"/>
        <end position="33"/>
    </location>
</feature>
<reference evidence="5" key="1">
    <citation type="journal article" date="2017" name="Plant J.">
        <title>The pomegranate (Punica granatum L.) genome and the genomics of punicalagin biosynthesis.</title>
        <authorList>
            <person name="Qin G."/>
            <person name="Xu C."/>
            <person name="Ming R."/>
            <person name="Tang H."/>
            <person name="Guyot R."/>
            <person name="Kramer E.M."/>
            <person name="Hu Y."/>
            <person name="Yi X."/>
            <person name="Qi Y."/>
            <person name="Xu X."/>
            <person name="Gao Z."/>
            <person name="Pan H."/>
            <person name="Jian J."/>
            <person name="Tian Y."/>
            <person name="Yue Z."/>
            <person name="Xu Y."/>
        </authorList>
    </citation>
    <scope>NUCLEOTIDE SEQUENCE [LARGE SCALE GENOMIC DNA]</scope>
    <source>
        <strain evidence="5">cv. Dabenzi</strain>
    </source>
</reference>
<comment type="caution">
    <text evidence="3">The sequence shown here is derived from an EMBL/GenBank/DDBJ whole genome shotgun (WGS) entry which is preliminary data.</text>
</comment>
<dbReference type="PANTHER" id="PTHR31923:SF27">
    <property type="entry name" value="BSD DOMAIN-CONTAINING PROTEIN"/>
    <property type="match status" value="1"/>
</dbReference>
<evidence type="ECO:0000313" key="3">
    <source>
        <dbReference type="EMBL" id="OWM70770.1"/>
    </source>
</evidence>
<dbReference type="Proteomes" id="UP000233551">
    <property type="component" value="Unassembled WGS sequence"/>
</dbReference>
<dbReference type="SMART" id="SM00751">
    <property type="entry name" value="BSD"/>
    <property type="match status" value="1"/>
</dbReference>